<dbReference type="Gene3D" id="3.40.50.150">
    <property type="entry name" value="Vaccinia Virus protein VP39"/>
    <property type="match status" value="1"/>
</dbReference>
<dbReference type="InterPro" id="IPR002052">
    <property type="entry name" value="DNA_methylase_N6_adenine_CS"/>
</dbReference>
<keyword evidence="3" id="KW-0808">Transferase</keyword>
<dbReference type="PROSITE" id="PS00092">
    <property type="entry name" value="N6_MTASE"/>
    <property type="match status" value="1"/>
</dbReference>
<dbReference type="InterPro" id="IPR036086">
    <property type="entry name" value="ParB/Sulfiredoxin_sf"/>
</dbReference>
<comment type="caution">
    <text evidence="7">The sequence shown here is derived from an EMBL/GenBank/DDBJ whole genome shotgun (WGS) entry which is preliminary data.</text>
</comment>
<dbReference type="CDD" id="cd16403">
    <property type="entry name" value="ParB_N_like_MT"/>
    <property type="match status" value="1"/>
</dbReference>
<dbReference type="EC" id="2.1.1.-" evidence="4"/>
<accession>A0A4V3D602</accession>
<dbReference type="SUPFAM" id="SSF110849">
    <property type="entry name" value="ParB/Sulfiredoxin"/>
    <property type="match status" value="1"/>
</dbReference>
<dbReference type="RefSeq" id="WP_133597947.1">
    <property type="nucleotide sequence ID" value="NZ_SNYL01000010.1"/>
</dbReference>
<keyword evidence="8" id="KW-1185">Reference proteome</keyword>
<dbReference type="Pfam" id="PF01555">
    <property type="entry name" value="N6_N4_Mtase"/>
    <property type="match status" value="1"/>
</dbReference>
<name>A0A4V3D602_9BURK</name>
<evidence type="ECO:0000313" key="7">
    <source>
        <dbReference type="EMBL" id="TDQ41877.1"/>
    </source>
</evidence>
<protein>
    <recommendedName>
        <fullName evidence="4">Methyltransferase</fullName>
        <ecNumber evidence="4">2.1.1.-</ecNumber>
    </recommendedName>
</protein>
<evidence type="ECO:0000256" key="2">
    <source>
        <dbReference type="ARBA" id="ARBA00022603"/>
    </source>
</evidence>
<dbReference type="GO" id="GO:0032259">
    <property type="term" value="P:methylation"/>
    <property type="evidence" value="ECO:0007669"/>
    <property type="project" value="UniProtKB-KW"/>
</dbReference>
<proteinExistence type="inferred from homology"/>
<dbReference type="GO" id="GO:0008170">
    <property type="term" value="F:N-methyltransferase activity"/>
    <property type="evidence" value="ECO:0007669"/>
    <property type="project" value="InterPro"/>
</dbReference>
<evidence type="ECO:0000256" key="5">
    <source>
        <dbReference type="SAM" id="MobiDB-lite"/>
    </source>
</evidence>
<dbReference type="GO" id="GO:0045881">
    <property type="term" value="P:positive regulation of sporulation resulting in formation of a cellular spore"/>
    <property type="evidence" value="ECO:0007669"/>
    <property type="project" value="TreeGrafter"/>
</dbReference>
<dbReference type="SMART" id="SM00470">
    <property type="entry name" value="ParB"/>
    <property type="match status" value="1"/>
</dbReference>
<dbReference type="PIRSF" id="PIRSF036758">
    <property type="entry name" value="Aden_M_ParB"/>
    <property type="match status" value="1"/>
</dbReference>
<dbReference type="OrthoDB" id="9816288at2"/>
<reference evidence="7 8" key="1">
    <citation type="submission" date="2019-03" db="EMBL/GenBank/DDBJ databases">
        <title>Genomic Encyclopedia of Type Strains, Phase IV (KMG-IV): sequencing the most valuable type-strain genomes for metagenomic binning, comparative biology and taxonomic classification.</title>
        <authorList>
            <person name="Goeker M."/>
        </authorList>
    </citation>
    <scope>NUCLEOTIDE SEQUENCE [LARGE SCALE GENOMIC DNA]</scope>
    <source>
        <strain evidence="7 8">DSM 19605</strain>
    </source>
</reference>
<dbReference type="PANTHER" id="PTHR33375:SF1">
    <property type="entry name" value="CHROMOSOME-PARTITIONING PROTEIN PARB-RELATED"/>
    <property type="match status" value="1"/>
</dbReference>
<dbReference type="InterPro" id="IPR029063">
    <property type="entry name" value="SAM-dependent_MTases_sf"/>
</dbReference>
<dbReference type="Pfam" id="PF02195">
    <property type="entry name" value="ParB_N"/>
    <property type="match status" value="1"/>
</dbReference>
<dbReference type="Proteomes" id="UP000295510">
    <property type="component" value="Unassembled WGS sequence"/>
</dbReference>
<feature type="compositionally biased region" description="Acidic residues" evidence="5">
    <location>
        <begin position="146"/>
        <end position="156"/>
    </location>
</feature>
<sequence>MNWLADKIEHWPTAKLIPYARNARTHSEEQVVQIAASIAEFGFTNPILAGSDGVIIAGHGRLAAAQKLGLEVVPVVVLDHLTPTQRRALVIADNRIAENAGWDDAMLRIELEALQLEGFDLDLTGFDADALADLLAGDEPEHSGQTDDEAVPEAPEEPVSQPGDVWLLGPHRLVCGDATTAEAYALLFPHGERADMVFTDPPYNVNYANSAKDKLRGKHRPILNDALGDGFHDFLRDALTLLIAHTQGAIYVAMSSSELDVLQSAFRAAGGHWSTFIIWAKHTFTLGRSDYQRQYEPILYGWPEGAQRHWCGDRDQGDVWNIKKPQKNDLHPTMKPVELVERAIRNSSRPGNVVLDPFGGSGTTLIAAEKSGRSARLIELDPKYVDVIVRRWQDWTGRQATREADGVAFDHAASDSSTISQ</sequence>
<dbReference type="AlphaFoldDB" id="A0A4V3D602"/>
<dbReference type="PRINTS" id="PR00508">
    <property type="entry name" value="S21N4MTFRASE"/>
</dbReference>
<feature type="domain" description="ParB-like N-terminal" evidence="6">
    <location>
        <begin position="9"/>
        <end position="95"/>
    </location>
</feature>
<dbReference type="GO" id="GO:0003677">
    <property type="term" value="F:DNA binding"/>
    <property type="evidence" value="ECO:0007669"/>
    <property type="project" value="InterPro"/>
</dbReference>
<gene>
    <name evidence="7" type="ORF">DFR43_11032</name>
</gene>
<comment type="similarity">
    <text evidence="1 4">Belongs to the N(4)/N(6)-methyltransferase family.</text>
</comment>
<organism evidence="7 8">
    <name type="scientific">Tepidicella xavieri</name>
    <dbReference type="NCBI Taxonomy" id="360241"/>
    <lineage>
        <taxon>Bacteria</taxon>
        <taxon>Pseudomonadati</taxon>
        <taxon>Pseudomonadota</taxon>
        <taxon>Betaproteobacteria</taxon>
        <taxon>Burkholderiales</taxon>
        <taxon>Tepidicella</taxon>
    </lineage>
</organism>
<evidence type="ECO:0000256" key="1">
    <source>
        <dbReference type="ARBA" id="ARBA00006594"/>
    </source>
</evidence>
<evidence type="ECO:0000259" key="6">
    <source>
        <dbReference type="SMART" id="SM00470"/>
    </source>
</evidence>
<dbReference type="GO" id="GO:0005694">
    <property type="term" value="C:chromosome"/>
    <property type="evidence" value="ECO:0007669"/>
    <property type="project" value="TreeGrafter"/>
</dbReference>
<dbReference type="InterPro" id="IPR001091">
    <property type="entry name" value="RM_Methyltransferase"/>
</dbReference>
<dbReference type="SUPFAM" id="SSF53335">
    <property type="entry name" value="S-adenosyl-L-methionine-dependent methyltransferases"/>
    <property type="match status" value="1"/>
</dbReference>
<dbReference type="EMBL" id="SNYL01000010">
    <property type="protein sequence ID" value="TDQ41877.1"/>
    <property type="molecule type" value="Genomic_DNA"/>
</dbReference>
<dbReference type="InterPro" id="IPR002941">
    <property type="entry name" value="DNA_methylase_N4/N6"/>
</dbReference>
<evidence type="ECO:0000256" key="4">
    <source>
        <dbReference type="RuleBase" id="RU362026"/>
    </source>
</evidence>
<dbReference type="InterPro" id="IPR050336">
    <property type="entry name" value="Chromosome_partition/occlusion"/>
</dbReference>
<dbReference type="Gene3D" id="3.90.1530.10">
    <property type="entry name" value="Conserved hypothetical protein from pyrococcus furiosus pfu- 392566-001, ParB domain"/>
    <property type="match status" value="1"/>
</dbReference>
<dbReference type="GO" id="GO:0007059">
    <property type="term" value="P:chromosome segregation"/>
    <property type="evidence" value="ECO:0007669"/>
    <property type="project" value="TreeGrafter"/>
</dbReference>
<dbReference type="InterPro" id="IPR003115">
    <property type="entry name" value="ParB_N"/>
</dbReference>
<dbReference type="InterPro" id="IPR015840">
    <property type="entry name" value="DNA_MeTrfase_ParB"/>
</dbReference>
<dbReference type="PANTHER" id="PTHR33375">
    <property type="entry name" value="CHROMOSOME-PARTITIONING PROTEIN PARB-RELATED"/>
    <property type="match status" value="1"/>
</dbReference>
<keyword evidence="2 7" id="KW-0489">Methyltransferase</keyword>
<evidence type="ECO:0000313" key="8">
    <source>
        <dbReference type="Proteomes" id="UP000295510"/>
    </source>
</evidence>
<feature type="region of interest" description="Disordered" evidence="5">
    <location>
        <begin position="138"/>
        <end position="159"/>
    </location>
</feature>
<evidence type="ECO:0000256" key="3">
    <source>
        <dbReference type="ARBA" id="ARBA00022679"/>
    </source>
</evidence>